<keyword evidence="5" id="KW-0680">Restriction system</keyword>
<dbReference type="SUPFAM" id="SSF53335">
    <property type="entry name" value="S-adenosyl-L-methionine-dependent methyltransferases"/>
    <property type="match status" value="1"/>
</dbReference>
<dbReference type="GO" id="GO:0009307">
    <property type="term" value="P:DNA restriction-modification system"/>
    <property type="evidence" value="ECO:0007669"/>
    <property type="project" value="UniProtKB-KW"/>
</dbReference>
<evidence type="ECO:0000256" key="8">
    <source>
        <dbReference type="RuleBase" id="RU362026"/>
    </source>
</evidence>
<evidence type="ECO:0000259" key="9">
    <source>
        <dbReference type="Pfam" id="PF01555"/>
    </source>
</evidence>
<evidence type="ECO:0000256" key="7">
    <source>
        <dbReference type="ARBA" id="ARBA00049120"/>
    </source>
</evidence>
<dbReference type="Pfam" id="PF01555">
    <property type="entry name" value="N6_N4_Mtase"/>
    <property type="match status" value="1"/>
</dbReference>
<reference evidence="11 12" key="1">
    <citation type="submission" date="2017-10" db="EMBL/GenBank/DDBJ databases">
        <title>The new phylogeny of genus Mycobacterium.</title>
        <authorList>
            <person name="Tortoli E."/>
            <person name="Trovato A."/>
            <person name="Cirillo D.M."/>
        </authorList>
    </citation>
    <scope>NUCLEOTIDE SEQUENCE [LARGE SCALE GENOMIC DNA]</scope>
    <source>
        <strain evidence="11 12">CCUG37673</strain>
    </source>
</reference>
<evidence type="ECO:0000313" key="11">
    <source>
        <dbReference type="EMBL" id="PEG34591.1"/>
    </source>
</evidence>
<evidence type="ECO:0000256" key="1">
    <source>
        <dbReference type="ARBA" id="ARBA00010203"/>
    </source>
</evidence>
<evidence type="ECO:0000256" key="4">
    <source>
        <dbReference type="ARBA" id="ARBA00022691"/>
    </source>
</evidence>
<dbReference type="PROSITE" id="PS00093">
    <property type="entry name" value="N4_MTASE"/>
    <property type="match status" value="1"/>
</dbReference>
<dbReference type="AlphaFoldDB" id="A0A2A7MTC0"/>
<evidence type="ECO:0000313" key="13">
    <source>
        <dbReference type="Proteomes" id="UP000465302"/>
    </source>
</evidence>
<dbReference type="RefSeq" id="WP_097942737.1">
    <property type="nucleotide sequence ID" value="NZ_BLKS01000001.1"/>
</dbReference>
<dbReference type="Proteomes" id="UP000465302">
    <property type="component" value="Unassembled WGS sequence"/>
</dbReference>
<keyword evidence="4" id="KW-0949">S-adenosyl-L-methionine</keyword>
<keyword evidence="12" id="KW-1185">Reference proteome</keyword>
<dbReference type="EMBL" id="PDCP01000060">
    <property type="protein sequence ID" value="PEG34591.1"/>
    <property type="molecule type" value="Genomic_DNA"/>
</dbReference>
<gene>
    <name evidence="10" type="primary">yhdJ_3</name>
    <name evidence="11" type="ORF">CQY20_24865</name>
    <name evidence="10" type="ORF">MAGR_22430</name>
</gene>
<accession>A0A2A7MTC0</accession>
<reference evidence="10 13" key="2">
    <citation type="journal article" date="2019" name="Emerg. Microbes Infect.">
        <title>Comprehensive subspecies identification of 175 nontuberculous mycobacteria species based on 7547 genomic profiles.</title>
        <authorList>
            <person name="Matsumoto Y."/>
            <person name="Kinjo T."/>
            <person name="Motooka D."/>
            <person name="Nabeya D."/>
            <person name="Jung N."/>
            <person name="Uechi K."/>
            <person name="Horii T."/>
            <person name="Iida T."/>
            <person name="Fujita J."/>
            <person name="Nakamura S."/>
        </authorList>
    </citation>
    <scope>NUCLEOTIDE SEQUENCE [LARGE SCALE GENOMIC DNA]</scope>
    <source>
        <strain evidence="10 13">JCM 6377</strain>
    </source>
</reference>
<dbReference type="EC" id="2.1.1.-" evidence="8"/>
<reference evidence="10" key="3">
    <citation type="submission" date="2020-02" db="EMBL/GenBank/DDBJ databases">
        <authorList>
            <person name="Matsumoto Y."/>
            <person name="Motooka D."/>
            <person name="Nakamura S."/>
        </authorList>
    </citation>
    <scope>NUCLEOTIDE SEQUENCE</scope>
    <source>
        <strain evidence="10">JCM 6377</strain>
    </source>
</reference>
<keyword evidence="2 11" id="KW-0489">Methyltransferase</keyword>
<dbReference type="GO" id="GO:0008170">
    <property type="term" value="F:N-methyltransferase activity"/>
    <property type="evidence" value="ECO:0007669"/>
    <property type="project" value="InterPro"/>
</dbReference>
<evidence type="ECO:0000256" key="3">
    <source>
        <dbReference type="ARBA" id="ARBA00022679"/>
    </source>
</evidence>
<dbReference type="GO" id="GO:0003677">
    <property type="term" value="F:DNA binding"/>
    <property type="evidence" value="ECO:0007669"/>
    <property type="project" value="UniProtKB-KW"/>
</dbReference>
<sequence length="345" mass="38081">MSARSPLPRNRMLVGDALDRLRRLPEASVDCVITSPPYFRLRDYAAEGQLGLETHVDQWVEQLAAISEQVARVLVPTGTFWLNLGDTYAAHANEGAERKSLLMAPERLALRLQQDGWIIRNKIVWAKPNPMPTSIPDRLNTTYEVIYVLARQQKYYFDLDAIRVPHLSARTTDKRSRPKVVPKETWRGPNSDTVTGLAALKANGRVGHPLGKNPGDVWTIAPGGYRSGHHAVYPLALAERMIAAGCPETRCARCRLPWRRSVIRALGRAALRGMLTPQCKCRSAREPGIVLDPFMGSGTTAVAAEKLGRDWLGVELNPQFAATAIDRIAASRPDPSTTTPERAAA</sequence>
<dbReference type="InterPro" id="IPR002941">
    <property type="entry name" value="DNA_methylase_N4/N6"/>
</dbReference>
<comment type="caution">
    <text evidence="11">The sequence shown here is derived from an EMBL/GenBank/DDBJ whole genome shotgun (WGS) entry which is preliminary data.</text>
</comment>
<comment type="catalytic activity">
    <reaction evidence="7">
        <text>a 2'-deoxycytidine in DNA + S-adenosyl-L-methionine = an N(4)-methyl-2'-deoxycytidine in DNA + S-adenosyl-L-homocysteine + H(+)</text>
        <dbReference type="Rhea" id="RHEA:16857"/>
        <dbReference type="Rhea" id="RHEA-COMP:11369"/>
        <dbReference type="Rhea" id="RHEA-COMP:13674"/>
        <dbReference type="ChEBI" id="CHEBI:15378"/>
        <dbReference type="ChEBI" id="CHEBI:57856"/>
        <dbReference type="ChEBI" id="CHEBI:59789"/>
        <dbReference type="ChEBI" id="CHEBI:85452"/>
        <dbReference type="ChEBI" id="CHEBI:137933"/>
        <dbReference type="EC" id="2.1.1.113"/>
    </reaction>
</comment>
<evidence type="ECO:0000256" key="2">
    <source>
        <dbReference type="ARBA" id="ARBA00022603"/>
    </source>
</evidence>
<dbReference type="InterPro" id="IPR017985">
    <property type="entry name" value="MeTrfase_CN4_CS"/>
</dbReference>
<dbReference type="InterPro" id="IPR029063">
    <property type="entry name" value="SAM-dependent_MTases_sf"/>
</dbReference>
<evidence type="ECO:0000313" key="12">
    <source>
        <dbReference type="Proteomes" id="UP000220914"/>
    </source>
</evidence>
<evidence type="ECO:0000256" key="6">
    <source>
        <dbReference type="ARBA" id="ARBA00023125"/>
    </source>
</evidence>
<feature type="domain" description="DNA methylase N-4/N-6" evidence="9">
    <location>
        <begin position="29"/>
        <end position="324"/>
    </location>
</feature>
<evidence type="ECO:0000256" key="5">
    <source>
        <dbReference type="ARBA" id="ARBA00022747"/>
    </source>
</evidence>
<evidence type="ECO:0000313" key="10">
    <source>
        <dbReference type="EMBL" id="GFG50802.1"/>
    </source>
</evidence>
<protein>
    <recommendedName>
        <fullName evidence="8">Methyltransferase</fullName>
        <ecNumber evidence="8">2.1.1.-</ecNumber>
    </recommendedName>
</protein>
<name>A0A2A7MTC0_MYCAG</name>
<proteinExistence type="inferred from homology"/>
<dbReference type="PRINTS" id="PR00508">
    <property type="entry name" value="S21N4MTFRASE"/>
</dbReference>
<dbReference type="OrthoDB" id="9773060at2"/>
<dbReference type="Gene3D" id="3.40.50.150">
    <property type="entry name" value="Vaccinia Virus protein VP39"/>
    <property type="match status" value="1"/>
</dbReference>
<dbReference type="EMBL" id="BLKS01000001">
    <property type="protein sequence ID" value="GFG50802.1"/>
    <property type="molecule type" value="Genomic_DNA"/>
</dbReference>
<dbReference type="GO" id="GO:0015667">
    <property type="term" value="F:site-specific DNA-methyltransferase (cytosine-N4-specific) activity"/>
    <property type="evidence" value="ECO:0007669"/>
    <property type="project" value="UniProtKB-EC"/>
</dbReference>
<keyword evidence="6" id="KW-0238">DNA-binding</keyword>
<dbReference type="InterPro" id="IPR001091">
    <property type="entry name" value="RM_Methyltransferase"/>
</dbReference>
<dbReference type="GO" id="GO:0032259">
    <property type="term" value="P:methylation"/>
    <property type="evidence" value="ECO:0007669"/>
    <property type="project" value="UniProtKB-KW"/>
</dbReference>
<comment type="similarity">
    <text evidence="1">Belongs to the N(4)/N(6)-methyltransferase family. N(4) subfamily.</text>
</comment>
<organism evidence="11 12">
    <name type="scientific">Mycolicibacterium agri</name>
    <name type="common">Mycobacterium agri</name>
    <dbReference type="NCBI Taxonomy" id="36811"/>
    <lineage>
        <taxon>Bacteria</taxon>
        <taxon>Bacillati</taxon>
        <taxon>Actinomycetota</taxon>
        <taxon>Actinomycetes</taxon>
        <taxon>Mycobacteriales</taxon>
        <taxon>Mycobacteriaceae</taxon>
        <taxon>Mycolicibacterium</taxon>
    </lineage>
</organism>
<dbReference type="Proteomes" id="UP000220914">
    <property type="component" value="Unassembled WGS sequence"/>
</dbReference>
<keyword evidence="3 11" id="KW-0808">Transferase</keyword>